<keyword evidence="2" id="KW-1185">Reference proteome</keyword>
<sequence>MKPLPHDPFTFGIYPGGMSGTDSGLTTGPTDSSQAIEHALRILQGDAPSFLVRAYIPYKSRQGAVYSTPSQPEQYANDNRLLDVVLCFQSDEEDMTGWKAFIRDTIRTYGKRLAKLQVTEEANANLPSLDGYFKHSRKALVEGIVVAKEEIRALCLRTVVGFNATPDFNPKKTFWLEIASLASPAFYDALDYVGLDFFPDVFRPIAGDDLEGPITGLVTMFRADIGQAGIRATIPLHITENGWPTGIDRTEQRQAEQLEKIIRILYRHRKIFHITHYELFALRDADSNVQDLFYRFGILRDDYSPKPAFEMYRKIIAEFTRL</sequence>
<dbReference type="SUPFAM" id="SSF51445">
    <property type="entry name" value="(Trans)glycosidases"/>
    <property type="match status" value="1"/>
</dbReference>
<reference evidence="1 2" key="1">
    <citation type="submission" date="2016-11" db="EMBL/GenBank/DDBJ databases">
        <authorList>
            <person name="Jaros S."/>
            <person name="Januszkiewicz K."/>
            <person name="Wedrychowicz H."/>
        </authorList>
    </citation>
    <scope>NUCLEOTIDE SEQUENCE [LARGE SCALE GENOMIC DNA]</scope>
    <source>
        <strain evidence="1 2">DSM 24574</strain>
    </source>
</reference>
<dbReference type="Gene3D" id="3.20.20.80">
    <property type="entry name" value="Glycosidases"/>
    <property type="match status" value="1"/>
</dbReference>
<name>A0A1M5KJ11_9BACT</name>
<dbReference type="STRING" id="947013.SAMN04488109_0667"/>
<protein>
    <submittedName>
        <fullName evidence="1">Uncharacterized protein</fullName>
    </submittedName>
</protein>
<dbReference type="AlphaFoldDB" id="A0A1M5KJ11"/>
<dbReference type="OrthoDB" id="525131at2"/>
<dbReference type="Proteomes" id="UP000184212">
    <property type="component" value="Unassembled WGS sequence"/>
</dbReference>
<accession>A0A1M5KJ11</accession>
<dbReference type="InterPro" id="IPR017853">
    <property type="entry name" value="GH"/>
</dbReference>
<evidence type="ECO:0000313" key="1">
    <source>
        <dbReference type="EMBL" id="SHG52610.1"/>
    </source>
</evidence>
<dbReference type="EMBL" id="FQWQ01000001">
    <property type="protein sequence ID" value="SHG52610.1"/>
    <property type="molecule type" value="Genomic_DNA"/>
</dbReference>
<gene>
    <name evidence="1" type="ORF">SAMN04488109_0667</name>
</gene>
<evidence type="ECO:0000313" key="2">
    <source>
        <dbReference type="Proteomes" id="UP000184212"/>
    </source>
</evidence>
<dbReference type="RefSeq" id="WP_073131053.1">
    <property type="nucleotide sequence ID" value="NZ_FQWQ01000001.1"/>
</dbReference>
<proteinExistence type="predicted"/>
<organism evidence="1 2">
    <name type="scientific">Chryseolinea serpens</name>
    <dbReference type="NCBI Taxonomy" id="947013"/>
    <lineage>
        <taxon>Bacteria</taxon>
        <taxon>Pseudomonadati</taxon>
        <taxon>Bacteroidota</taxon>
        <taxon>Cytophagia</taxon>
        <taxon>Cytophagales</taxon>
        <taxon>Fulvivirgaceae</taxon>
        <taxon>Chryseolinea</taxon>
    </lineage>
</organism>